<sequence length="335" mass="36810">MQIIQSRRRFLAGLSAAGTASLVGVQQSLPAEPPPETTSVRLAKIRGICIAPQYVAEELLYAEGFAEVRYVMTETAAGQSDAVASGQVDFTLNFAAPLVVTMDAGGPIAVLAGVHPGCFELFGNENIRGIRDLKGKSVGVQALGSSPHVFLTGMAAYVGLDPLKDINWVTSPSIKPMTLFTRGEIDAFLGFPPEPQELRAQNVGHVVINSAVDRPWSQYFCCMLAGNADFVHNNPIATKRVVRAILKATDLCVSEPQRVARQIVDDGFTANYDYALQTMTDVPYNKWREYDPEDTIRFYALRLQEAGMIRSGPQKIIADRTDWRFLNELKRELKT</sequence>
<gene>
    <name evidence="1" type="ORF">MES5069_460035</name>
</gene>
<dbReference type="RefSeq" id="WP_254020310.1">
    <property type="nucleotide sequence ID" value="NZ_CAKXZT010000142.1"/>
</dbReference>
<organism evidence="1 2">
    <name type="scientific">Mesorhizobium escarrei</name>
    <dbReference type="NCBI Taxonomy" id="666018"/>
    <lineage>
        <taxon>Bacteria</taxon>
        <taxon>Pseudomonadati</taxon>
        <taxon>Pseudomonadota</taxon>
        <taxon>Alphaproteobacteria</taxon>
        <taxon>Hyphomicrobiales</taxon>
        <taxon>Phyllobacteriaceae</taxon>
        <taxon>Mesorhizobium</taxon>
    </lineage>
</organism>
<protein>
    <submittedName>
        <fullName evidence="1">ABC transporter substrate-binding protein</fullName>
    </submittedName>
</protein>
<dbReference type="Gene3D" id="3.40.190.10">
    <property type="entry name" value="Periplasmic binding protein-like II"/>
    <property type="match status" value="2"/>
</dbReference>
<dbReference type="PANTHER" id="PTHR30024">
    <property type="entry name" value="ALIPHATIC SULFONATES-BINDING PROTEIN-RELATED"/>
    <property type="match status" value="1"/>
</dbReference>
<comment type="caution">
    <text evidence="1">The sequence shown here is derived from an EMBL/GenBank/DDBJ whole genome shotgun (WGS) entry which is preliminary data.</text>
</comment>
<dbReference type="PROSITE" id="PS51318">
    <property type="entry name" value="TAT"/>
    <property type="match status" value="1"/>
</dbReference>
<dbReference type="Pfam" id="PF13379">
    <property type="entry name" value="NMT1_2"/>
    <property type="match status" value="1"/>
</dbReference>
<evidence type="ECO:0000313" key="1">
    <source>
        <dbReference type="EMBL" id="CAH2405237.1"/>
    </source>
</evidence>
<dbReference type="Proteomes" id="UP001153050">
    <property type="component" value="Unassembled WGS sequence"/>
</dbReference>
<dbReference type="SUPFAM" id="SSF53850">
    <property type="entry name" value="Periplasmic binding protein-like II"/>
    <property type="match status" value="1"/>
</dbReference>
<dbReference type="InterPro" id="IPR006311">
    <property type="entry name" value="TAT_signal"/>
</dbReference>
<keyword evidence="2" id="KW-1185">Reference proteome</keyword>
<name>A0ABM9E7W8_9HYPH</name>
<evidence type="ECO:0000313" key="2">
    <source>
        <dbReference type="Proteomes" id="UP001153050"/>
    </source>
</evidence>
<dbReference type="EMBL" id="CAKXZT010000142">
    <property type="protein sequence ID" value="CAH2405237.1"/>
    <property type="molecule type" value="Genomic_DNA"/>
</dbReference>
<proteinExistence type="predicted"/>
<reference evidence="1 2" key="1">
    <citation type="submission" date="2022-03" db="EMBL/GenBank/DDBJ databases">
        <authorList>
            <person name="Brunel B."/>
        </authorList>
    </citation>
    <scope>NUCLEOTIDE SEQUENCE [LARGE SCALE GENOMIC DNA]</scope>
    <source>
        <strain evidence="1">STM5069sample</strain>
    </source>
</reference>
<accession>A0ABM9E7W8</accession>